<feature type="compositionally biased region" description="Polar residues" evidence="1">
    <location>
        <begin position="1"/>
        <end position="19"/>
    </location>
</feature>
<organism evidence="2 3">
    <name type="scientific">Penicillium freii</name>
    <dbReference type="NCBI Taxonomy" id="48697"/>
    <lineage>
        <taxon>Eukaryota</taxon>
        <taxon>Fungi</taxon>
        <taxon>Dikarya</taxon>
        <taxon>Ascomycota</taxon>
        <taxon>Pezizomycotina</taxon>
        <taxon>Eurotiomycetes</taxon>
        <taxon>Eurotiomycetidae</taxon>
        <taxon>Eurotiales</taxon>
        <taxon>Aspergillaceae</taxon>
        <taxon>Penicillium</taxon>
    </lineage>
</organism>
<sequence length="104" mass="11428">MNSEYTSENRMSDKQSLNHNRLAPERKASTGARDRSRAIPSPQSVSPCLSYFYFSTGSFLLRGVGFCLLICRISGHAVTLVQPERCQSIPTHETTSSSSSITSP</sequence>
<accession>A0A124GQX5</accession>
<gene>
    <name evidence="2" type="ORF">ACN42_g7662</name>
</gene>
<protein>
    <submittedName>
        <fullName evidence="2">Uncharacterized protein</fullName>
    </submittedName>
</protein>
<proteinExistence type="predicted"/>
<dbReference type="Proteomes" id="UP000055045">
    <property type="component" value="Unassembled WGS sequence"/>
</dbReference>
<feature type="region of interest" description="Disordered" evidence="1">
    <location>
        <begin position="85"/>
        <end position="104"/>
    </location>
</feature>
<evidence type="ECO:0000313" key="3">
    <source>
        <dbReference type="Proteomes" id="UP000055045"/>
    </source>
</evidence>
<dbReference type="EMBL" id="LLXE01000222">
    <property type="protein sequence ID" value="KUM59483.1"/>
    <property type="molecule type" value="Genomic_DNA"/>
</dbReference>
<evidence type="ECO:0000256" key="1">
    <source>
        <dbReference type="SAM" id="MobiDB-lite"/>
    </source>
</evidence>
<feature type="region of interest" description="Disordered" evidence="1">
    <location>
        <begin position="1"/>
        <end position="45"/>
    </location>
</feature>
<reference evidence="2 3" key="1">
    <citation type="submission" date="2015-10" db="EMBL/GenBank/DDBJ databases">
        <title>Genome sequencing of Penicillium freii.</title>
        <authorList>
            <person name="Nguyen H.D."/>
            <person name="Visagie C.M."/>
            <person name="Seifert K.A."/>
        </authorList>
    </citation>
    <scope>NUCLEOTIDE SEQUENCE [LARGE SCALE GENOMIC DNA]</scope>
    <source>
        <strain evidence="2 3">DAOM 242723</strain>
    </source>
</reference>
<dbReference type="AlphaFoldDB" id="A0A124GQX5"/>
<feature type="compositionally biased region" description="Basic and acidic residues" evidence="1">
    <location>
        <begin position="22"/>
        <end position="37"/>
    </location>
</feature>
<name>A0A124GQX5_PENFR</name>
<evidence type="ECO:0000313" key="2">
    <source>
        <dbReference type="EMBL" id="KUM59483.1"/>
    </source>
</evidence>
<feature type="compositionally biased region" description="Low complexity" evidence="1">
    <location>
        <begin position="88"/>
        <end position="104"/>
    </location>
</feature>
<comment type="caution">
    <text evidence="2">The sequence shown here is derived from an EMBL/GenBank/DDBJ whole genome shotgun (WGS) entry which is preliminary data.</text>
</comment>
<keyword evidence="3" id="KW-1185">Reference proteome</keyword>